<feature type="compositionally biased region" description="Low complexity" evidence="1">
    <location>
        <begin position="288"/>
        <end position="297"/>
    </location>
</feature>
<dbReference type="EMBL" id="JADGJD010000495">
    <property type="protein sequence ID" value="KAJ3050597.1"/>
    <property type="molecule type" value="Genomic_DNA"/>
</dbReference>
<feature type="compositionally biased region" description="Pro residues" evidence="1">
    <location>
        <begin position="110"/>
        <end position="127"/>
    </location>
</feature>
<comment type="caution">
    <text evidence="2">The sequence shown here is derived from an EMBL/GenBank/DDBJ whole genome shotgun (WGS) entry which is preliminary data.</text>
</comment>
<dbReference type="AlphaFoldDB" id="A0AAD5SBW2"/>
<keyword evidence="3" id="KW-1185">Reference proteome</keyword>
<feature type="region of interest" description="Disordered" evidence="1">
    <location>
        <begin position="283"/>
        <end position="304"/>
    </location>
</feature>
<evidence type="ECO:0000256" key="1">
    <source>
        <dbReference type="SAM" id="MobiDB-lite"/>
    </source>
</evidence>
<gene>
    <name evidence="2" type="ORF">HK097_008402</name>
</gene>
<name>A0AAD5SBW2_9FUNG</name>
<feature type="region of interest" description="Disordered" evidence="1">
    <location>
        <begin position="19"/>
        <end position="43"/>
    </location>
</feature>
<feature type="region of interest" description="Disordered" evidence="1">
    <location>
        <begin position="151"/>
        <end position="171"/>
    </location>
</feature>
<organism evidence="2 3">
    <name type="scientific">Rhizophlyctis rosea</name>
    <dbReference type="NCBI Taxonomy" id="64517"/>
    <lineage>
        <taxon>Eukaryota</taxon>
        <taxon>Fungi</taxon>
        <taxon>Fungi incertae sedis</taxon>
        <taxon>Chytridiomycota</taxon>
        <taxon>Chytridiomycota incertae sedis</taxon>
        <taxon>Chytridiomycetes</taxon>
        <taxon>Rhizophlyctidales</taxon>
        <taxon>Rhizophlyctidaceae</taxon>
        <taxon>Rhizophlyctis</taxon>
    </lineage>
</organism>
<feature type="region of interest" description="Disordered" evidence="1">
    <location>
        <begin position="102"/>
        <end position="127"/>
    </location>
</feature>
<reference evidence="2" key="1">
    <citation type="submission" date="2020-05" db="EMBL/GenBank/DDBJ databases">
        <title>Phylogenomic resolution of chytrid fungi.</title>
        <authorList>
            <person name="Stajich J.E."/>
            <person name="Amses K."/>
            <person name="Simmons R."/>
            <person name="Seto K."/>
            <person name="Myers J."/>
            <person name="Bonds A."/>
            <person name="Quandt C.A."/>
            <person name="Barry K."/>
            <person name="Liu P."/>
            <person name="Grigoriev I."/>
            <person name="Longcore J.E."/>
            <person name="James T.Y."/>
        </authorList>
    </citation>
    <scope>NUCLEOTIDE SEQUENCE</scope>
    <source>
        <strain evidence="2">JEL0318</strain>
    </source>
</reference>
<feature type="compositionally biased region" description="Basic residues" evidence="1">
    <location>
        <begin position="430"/>
        <end position="439"/>
    </location>
</feature>
<evidence type="ECO:0000313" key="2">
    <source>
        <dbReference type="EMBL" id="KAJ3050597.1"/>
    </source>
</evidence>
<evidence type="ECO:0000313" key="3">
    <source>
        <dbReference type="Proteomes" id="UP001212841"/>
    </source>
</evidence>
<feature type="region of interest" description="Disordered" evidence="1">
    <location>
        <begin position="401"/>
        <end position="439"/>
    </location>
</feature>
<protein>
    <submittedName>
        <fullName evidence="2">Uncharacterized protein</fullName>
    </submittedName>
</protein>
<accession>A0AAD5SBW2</accession>
<feature type="compositionally biased region" description="Low complexity" evidence="1">
    <location>
        <begin position="156"/>
        <end position="166"/>
    </location>
</feature>
<sequence length="439" mass="47756">MAAAVTVIDNKRHLPAPRVGRIRPYKAADPRPQQRINKAEREATTWYETNKKLEAQDAFQEKVRADLGLKEPAGYVPTPTYKVEVTNWYPDDVKSTRTARIGGLGKQINPPDPPLPPSLKPHSGPPPDALEINPLTRQITTTSEKAIQTMGRKLTSDASSQASAPADDNRMDVDRIPAVPTQNVVNNYVSNYHQHTQNVNSTQNHVTNLTHLFEQVNLTNVDARTLNTFNHWQQLNNNLSQNFLSDNRQFQQTNFNQMLNDQRRILHLQGAPADQLITWMGGAGGQGSSSRGSTAAGVTFPTRPMIEGAPTRRLIEGPGTRLIEGGAQQLLEAPSAPRSPKGKGRAVTPPPSLLLGGPSAITSLTSPASPALADFSFGAGPSYPQLPAGGQRIGTFQHVEIPRRTIGIAKPKPKQTGPVKRTGAPVRQSARAKKPVKYT</sequence>
<proteinExistence type="predicted"/>
<dbReference type="Proteomes" id="UP001212841">
    <property type="component" value="Unassembled WGS sequence"/>
</dbReference>